<dbReference type="AlphaFoldDB" id="A0A1U8AIR0"/>
<dbReference type="Pfam" id="PF02458">
    <property type="entry name" value="Transferase"/>
    <property type="match status" value="1"/>
</dbReference>
<evidence type="ECO:0000313" key="4">
    <source>
        <dbReference type="RefSeq" id="XP_010265765.1"/>
    </source>
</evidence>
<dbReference type="RefSeq" id="XP_010265765.1">
    <property type="nucleotide sequence ID" value="XM_010267463.1"/>
</dbReference>
<sequence length="458" mass="50459">MAPSSQVKVIEFYKIAPPPGSVAPASLPLTFFDLFWLPFPPPQLLYFYELPHPLAHFTNTLLPRIKHSLSLTLLHFYPFAGNLSWPEESPNPMIHYKGGDSVSLTIARSEGGFHRLSGNQARESKELHPLVPQLPVSGSVVPMLALQVTVFPNSGICVGVTMPHAVADAKTILNFVNSWASICKFGEASLSTQSLPFFDKTVIKDPRGIEKRYLSELTNYFRSKFRDRRLGVLDFGLPDDIVRATFELSRANIARLKERVLALQKKDKQLPPSRFSTFTVLCAYIWVCLVKAGDERVSFSFNVDCRTRLKPPVPATYFGNCVGTRVVTAERADFMRQDGIVVAAKLIEDSINGLNDGSLDGAEFWISRLLSSGVKGKVWAAGSPRLGIYEADFGWGRPKKVELASIDKTGAIFISESCNGDGGAEITLTLRGPEMDAFASVFVNGLEGKGYAMYRSGL</sequence>
<name>A0A1U8AIR0_NELNU</name>
<dbReference type="Gene3D" id="3.30.559.10">
    <property type="entry name" value="Chloramphenicol acetyltransferase-like domain"/>
    <property type="match status" value="2"/>
</dbReference>
<dbReference type="OMA" id="CEDGANR"/>
<protein>
    <submittedName>
        <fullName evidence="4">Phenolic glucoside malonyltransferase 2-like</fullName>
    </submittedName>
</protein>
<dbReference type="Proteomes" id="UP000189703">
    <property type="component" value="Unplaced"/>
</dbReference>
<dbReference type="InterPro" id="IPR023213">
    <property type="entry name" value="CAT-like_dom_sf"/>
</dbReference>
<dbReference type="eggNOG" id="ENOG502QPXT">
    <property type="taxonomic scope" value="Eukaryota"/>
</dbReference>
<proteinExistence type="predicted"/>
<keyword evidence="3" id="KW-1185">Reference proteome</keyword>
<organism evidence="3 4">
    <name type="scientific">Nelumbo nucifera</name>
    <name type="common">Sacred lotus</name>
    <dbReference type="NCBI Taxonomy" id="4432"/>
    <lineage>
        <taxon>Eukaryota</taxon>
        <taxon>Viridiplantae</taxon>
        <taxon>Streptophyta</taxon>
        <taxon>Embryophyta</taxon>
        <taxon>Tracheophyta</taxon>
        <taxon>Spermatophyta</taxon>
        <taxon>Magnoliopsida</taxon>
        <taxon>Proteales</taxon>
        <taxon>Nelumbonaceae</taxon>
        <taxon>Nelumbo</taxon>
    </lineage>
</organism>
<gene>
    <name evidence="4" type="primary">LOC104603438</name>
</gene>
<keyword evidence="2" id="KW-0012">Acyltransferase</keyword>
<dbReference type="FunCoup" id="A0A1U8AIR0">
    <property type="interactions" value="363"/>
</dbReference>
<dbReference type="KEGG" id="nnu:104603438"/>
<dbReference type="GeneID" id="104603438"/>
<dbReference type="OrthoDB" id="1862401at2759"/>
<accession>A0A1U8AIR0</accession>
<dbReference type="SUPFAM" id="SSF52777">
    <property type="entry name" value="CoA-dependent acyltransferases"/>
    <property type="match status" value="1"/>
</dbReference>
<evidence type="ECO:0000256" key="2">
    <source>
        <dbReference type="ARBA" id="ARBA00023315"/>
    </source>
</evidence>
<dbReference type="GO" id="GO:0016747">
    <property type="term" value="F:acyltransferase activity, transferring groups other than amino-acyl groups"/>
    <property type="evidence" value="ECO:0007669"/>
    <property type="project" value="UniProtKB-ARBA"/>
</dbReference>
<keyword evidence="1" id="KW-0808">Transferase</keyword>
<evidence type="ECO:0000256" key="1">
    <source>
        <dbReference type="ARBA" id="ARBA00022679"/>
    </source>
</evidence>
<dbReference type="InterPro" id="IPR051504">
    <property type="entry name" value="Plant_metabolite_acyltrans"/>
</dbReference>
<evidence type="ECO:0000313" key="3">
    <source>
        <dbReference type="Proteomes" id="UP000189703"/>
    </source>
</evidence>
<reference evidence="4" key="1">
    <citation type="submission" date="2025-08" db="UniProtKB">
        <authorList>
            <consortium name="RefSeq"/>
        </authorList>
    </citation>
    <scope>IDENTIFICATION</scope>
</reference>
<dbReference type="PANTHER" id="PTHR31625">
    <property type="match status" value="1"/>
</dbReference>